<dbReference type="Proteomes" id="UP000735302">
    <property type="component" value="Unassembled WGS sequence"/>
</dbReference>
<gene>
    <name evidence="1" type="ORF">PoB_003812100</name>
</gene>
<reference evidence="1 2" key="1">
    <citation type="journal article" date="2021" name="Elife">
        <title>Chloroplast acquisition without the gene transfer in kleptoplastic sea slugs, Plakobranchus ocellatus.</title>
        <authorList>
            <person name="Maeda T."/>
            <person name="Takahashi S."/>
            <person name="Yoshida T."/>
            <person name="Shimamura S."/>
            <person name="Takaki Y."/>
            <person name="Nagai Y."/>
            <person name="Toyoda A."/>
            <person name="Suzuki Y."/>
            <person name="Arimoto A."/>
            <person name="Ishii H."/>
            <person name="Satoh N."/>
            <person name="Nishiyama T."/>
            <person name="Hasebe M."/>
            <person name="Maruyama T."/>
            <person name="Minagawa J."/>
            <person name="Obokata J."/>
            <person name="Shigenobu S."/>
        </authorList>
    </citation>
    <scope>NUCLEOTIDE SEQUENCE [LARGE SCALE GENOMIC DNA]</scope>
</reference>
<dbReference type="AlphaFoldDB" id="A0AAV4AU21"/>
<name>A0AAV4AU21_9GAST</name>
<organism evidence="1 2">
    <name type="scientific">Plakobranchus ocellatus</name>
    <dbReference type="NCBI Taxonomy" id="259542"/>
    <lineage>
        <taxon>Eukaryota</taxon>
        <taxon>Metazoa</taxon>
        <taxon>Spiralia</taxon>
        <taxon>Lophotrochozoa</taxon>
        <taxon>Mollusca</taxon>
        <taxon>Gastropoda</taxon>
        <taxon>Heterobranchia</taxon>
        <taxon>Euthyneura</taxon>
        <taxon>Panpulmonata</taxon>
        <taxon>Sacoglossa</taxon>
        <taxon>Placobranchoidea</taxon>
        <taxon>Plakobranchidae</taxon>
        <taxon>Plakobranchus</taxon>
    </lineage>
</organism>
<dbReference type="EMBL" id="BLXT01004325">
    <property type="protein sequence ID" value="GFO11616.1"/>
    <property type="molecule type" value="Genomic_DNA"/>
</dbReference>
<proteinExistence type="predicted"/>
<protein>
    <submittedName>
        <fullName evidence="1">Uncharacterized protein</fullName>
    </submittedName>
</protein>
<accession>A0AAV4AU21</accession>
<sequence length="163" mass="18141">MVDGIILYPDVRPIAWCTKTVAASHASQCTYCSTLCSDVRPIAWSTKNGRSCSCIAVHTLQHIVSERKTDRLVHKKTVAASHASQCTYYSTLCSDVRPIAWSTKNGRSFAYIAVHILQHNVSGRKTDRLVHKKRSQLLMHRSARTAASHTICIDSSGLRLEEC</sequence>
<keyword evidence="2" id="KW-1185">Reference proteome</keyword>
<comment type="caution">
    <text evidence="1">The sequence shown here is derived from an EMBL/GenBank/DDBJ whole genome shotgun (WGS) entry which is preliminary data.</text>
</comment>
<evidence type="ECO:0000313" key="2">
    <source>
        <dbReference type="Proteomes" id="UP000735302"/>
    </source>
</evidence>
<evidence type="ECO:0000313" key="1">
    <source>
        <dbReference type="EMBL" id="GFO11616.1"/>
    </source>
</evidence>